<comment type="subcellular location">
    <subcellularLocation>
        <location evidence="1">Golgi apparatus membrane</location>
        <topology evidence="1">Single-pass type II membrane protein</topology>
    </subcellularLocation>
</comment>
<reference evidence="10" key="1">
    <citation type="submission" date="2019-12" db="EMBL/GenBank/DDBJ databases">
        <title>Genome sequencing and annotation of Brassica cretica.</title>
        <authorList>
            <person name="Studholme D.J."/>
            <person name="Sarris P.F."/>
        </authorList>
    </citation>
    <scope>NUCLEOTIDE SEQUENCE</scope>
    <source>
        <strain evidence="10">PFS-102/07</strain>
        <tissue evidence="10">Leaf</tissue>
    </source>
</reference>
<comment type="similarity">
    <text evidence="2">Belongs to the glycosyltransferase 47 family.</text>
</comment>
<feature type="region of interest" description="Disordered" evidence="7">
    <location>
        <begin position="53"/>
        <end position="138"/>
    </location>
</feature>
<proteinExistence type="inferred from homology"/>
<name>A0A8S9FBW7_BRACR</name>
<feature type="domain" description="Exostosin GT47" evidence="9">
    <location>
        <begin position="306"/>
        <end position="590"/>
    </location>
</feature>
<accession>A0A8S9FBW7</accession>
<organism evidence="10">
    <name type="scientific">Brassica cretica</name>
    <name type="common">Mustard</name>
    <dbReference type="NCBI Taxonomy" id="69181"/>
    <lineage>
        <taxon>Eukaryota</taxon>
        <taxon>Viridiplantae</taxon>
        <taxon>Streptophyta</taxon>
        <taxon>Embryophyta</taxon>
        <taxon>Tracheophyta</taxon>
        <taxon>Spermatophyta</taxon>
        <taxon>Magnoliopsida</taxon>
        <taxon>eudicotyledons</taxon>
        <taxon>Gunneridae</taxon>
        <taxon>Pentapetalae</taxon>
        <taxon>rosids</taxon>
        <taxon>malvids</taxon>
        <taxon>Brassicales</taxon>
        <taxon>Brassicaceae</taxon>
        <taxon>Brassiceae</taxon>
        <taxon>Brassica</taxon>
    </lineage>
</organism>
<dbReference type="AlphaFoldDB" id="A0A8S9FBW7"/>
<keyword evidence="8" id="KW-0812">Transmembrane</keyword>
<evidence type="ECO:0000256" key="3">
    <source>
        <dbReference type="ARBA" id="ARBA00022676"/>
    </source>
</evidence>
<comment type="caution">
    <text evidence="10">The sequence shown here is derived from an EMBL/GenBank/DDBJ whole genome shotgun (WGS) entry which is preliminary data.</text>
</comment>
<keyword evidence="5" id="KW-0735">Signal-anchor</keyword>
<evidence type="ECO:0000256" key="7">
    <source>
        <dbReference type="SAM" id="MobiDB-lite"/>
    </source>
</evidence>
<dbReference type="InterPro" id="IPR004263">
    <property type="entry name" value="Exostosin"/>
</dbReference>
<dbReference type="PANTHER" id="PTHR11062">
    <property type="entry name" value="EXOSTOSIN HEPARAN SULFATE GLYCOSYLTRANSFERASE -RELATED"/>
    <property type="match status" value="1"/>
</dbReference>
<evidence type="ECO:0000256" key="5">
    <source>
        <dbReference type="ARBA" id="ARBA00022968"/>
    </source>
</evidence>
<evidence type="ECO:0000313" key="10">
    <source>
        <dbReference type="EMBL" id="KAF2530780.1"/>
    </source>
</evidence>
<evidence type="ECO:0000256" key="1">
    <source>
        <dbReference type="ARBA" id="ARBA00004323"/>
    </source>
</evidence>
<keyword evidence="8" id="KW-0472">Membrane</keyword>
<dbReference type="Pfam" id="PF03016">
    <property type="entry name" value="Exostosin_GT47"/>
    <property type="match status" value="1"/>
</dbReference>
<evidence type="ECO:0000256" key="4">
    <source>
        <dbReference type="ARBA" id="ARBA00022679"/>
    </source>
</evidence>
<dbReference type="InterPro" id="IPR040911">
    <property type="entry name" value="Exostosin_GT47"/>
</dbReference>
<dbReference type="EMBL" id="QGKY02002305">
    <property type="protein sequence ID" value="KAF2530780.1"/>
    <property type="molecule type" value="Genomic_DNA"/>
</dbReference>
<keyword evidence="6" id="KW-0333">Golgi apparatus</keyword>
<keyword evidence="4" id="KW-0808">Transferase</keyword>
<sequence length="639" mass="72401">MRPEFPGLWKVIESRRLLWLMGLTFALIVTFQYIELPNTISSLFSSTKLPFSRNSSSLTRDNQHHKSNLAPAMAPSYPQKNASLVDDSGGGGDDGEVEVDKIFDNNGNATAPTVSPSRVKENATAPPISPSQVKENATAPAVLPSQVKENATAPAASAKPPAALPLVKENATAPVASAKSPASLPIPNPSPVKDNATSHVEDKNSTKTDVPGASPVVRFVPDVKKYSKTPDSRVMSISEMSKQLRRNRITHNRLAKKPKWVTKPDLELLQAKYEIENAPIDDKDPLLYAPLYRNVSTFKRSYELMEKMLKVYVYKEGDKPIMHSPILRGIYASEGWFMKLIESNNNKFVTKDASKAHLFYLPFSSRMLEVTLYVQDSHSHRNLVQYLKDYIDFISVKYPFWNRTSGADHFLAACHDWAPSETRNHFTKSIRALCNSDVKEGFVFGKDTSLPETFVRDPKKPLSNIGGKSASQRPTLAFFAGKPDHGYLRPILLSYWGNNKDPDLKIFGKLPRTKGNKNYLQFMKTSKYCICAKGFEVNSPRVVEAIFYDCVPVIISDNFVPPFFEVLNWESFALFVAEKDIPNLKKILMSVSERRYRQMQMRVKRVQKHFLWHVRPEKYDMFHMILHSVWFNRVFQISV</sequence>
<feature type="compositionally biased region" description="Polar residues" evidence="7">
    <location>
        <begin position="105"/>
        <end position="116"/>
    </location>
</feature>
<feature type="transmembrane region" description="Helical" evidence="8">
    <location>
        <begin position="17"/>
        <end position="34"/>
    </location>
</feature>
<protein>
    <recommendedName>
        <fullName evidence="9">Exostosin GT47 domain-containing protein</fullName>
    </recommendedName>
</protein>
<gene>
    <name evidence="10" type="ORF">F2Q70_00032341</name>
</gene>
<evidence type="ECO:0000256" key="2">
    <source>
        <dbReference type="ARBA" id="ARBA00010271"/>
    </source>
</evidence>
<keyword evidence="8" id="KW-1133">Transmembrane helix</keyword>
<dbReference type="GO" id="GO:0000139">
    <property type="term" value="C:Golgi membrane"/>
    <property type="evidence" value="ECO:0007669"/>
    <property type="project" value="UniProtKB-SubCell"/>
</dbReference>
<dbReference type="GO" id="GO:0016757">
    <property type="term" value="F:glycosyltransferase activity"/>
    <property type="evidence" value="ECO:0007669"/>
    <property type="project" value="UniProtKB-KW"/>
</dbReference>
<keyword evidence="3" id="KW-0328">Glycosyltransferase</keyword>
<feature type="region of interest" description="Disordered" evidence="7">
    <location>
        <begin position="177"/>
        <end position="214"/>
    </location>
</feature>
<evidence type="ECO:0000259" key="9">
    <source>
        <dbReference type="Pfam" id="PF03016"/>
    </source>
</evidence>
<evidence type="ECO:0000256" key="8">
    <source>
        <dbReference type="SAM" id="Phobius"/>
    </source>
</evidence>
<evidence type="ECO:0000256" key="6">
    <source>
        <dbReference type="ARBA" id="ARBA00023034"/>
    </source>
</evidence>
<dbReference type="PANTHER" id="PTHR11062:SF108">
    <property type="entry name" value="EXOSTOSIN FAMILY PROTEIN"/>
    <property type="match status" value="1"/>
</dbReference>